<evidence type="ECO:0000313" key="2">
    <source>
        <dbReference type="Proteomes" id="UP001243757"/>
    </source>
</evidence>
<organism evidence="1 2">
    <name type="scientific">Pseudodonghicola flavimaris</name>
    <dbReference type="NCBI Taxonomy" id="3050036"/>
    <lineage>
        <taxon>Bacteria</taxon>
        <taxon>Pseudomonadati</taxon>
        <taxon>Pseudomonadota</taxon>
        <taxon>Alphaproteobacteria</taxon>
        <taxon>Rhodobacterales</taxon>
        <taxon>Paracoccaceae</taxon>
        <taxon>Pseudodonghicola</taxon>
    </lineage>
</organism>
<keyword evidence="2" id="KW-1185">Reference proteome</keyword>
<evidence type="ECO:0000313" key="1">
    <source>
        <dbReference type="EMBL" id="MDK3018758.1"/>
    </source>
</evidence>
<dbReference type="EMBL" id="JASNJD010000009">
    <property type="protein sequence ID" value="MDK3018758.1"/>
    <property type="molecule type" value="Genomic_DNA"/>
</dbReference>
<proteinExistence type="predicted"/>
<sequence length="240" mass="25652">MYLGYGWRAKIAQLYPSGGQCDFEVQRMSPEGVQWLTTRLTFTKSGLEDDHALVDDIEVHAQLGADAGVQLMLLNCTAASAVVGPDVINGRVEAATGVPSTTTFEAVLEALRAAGLKRIALMTAYVDEVNAAEIEVLKAEGFEVVACGGIPCTNPLDQGAIPPERWYETAMSLKDVAADGLLISCAGIQISPVLARIEAEFGRPVIASNQAVVWHCLRRLGIEDRYPGYGALLEGTFDPA</sequence>
<dbReference type="PANTHER" id="PTHR40267">
    <property type="entry name" value="BLR3294 PROTEIN"/>
    <property type="match status" value="1"/>
</dbReference>
<protein>
    <submittedName>
        <fullName evidence="1">Aspartate/glutamate racemase family protein</fullName>
    </submittedName>
</protein>
<dbReference type="InterPro" id="IPR026286">
    <property type="entry name" value="MaiA/AMDase"/>
</dbReference>
<dbReference type="PANTHER" id="PTHR40267:SF1">
    <property type="entry name" value="BLR3294 PROTEIN"/>
    <property type="match status" value="1"/>
</dbReference>
<gene>
    <name evidence="1" type="ORF">QO033_13825</name>
</gene>
<dbReference type="Gene3D" id="3.40.50.12500">
    <property type="match status" value="1"/>
</dbReference>
<dbReference type="RefSeq" id="WP_284481564.1">
    <property type="nucleotide sequence ID" value="NZ_JASNJD010000009.1"/>
</dbReference>
<dbReference type="PIRSF" id="PIRSF015736">
    <property type="entry name" value="MI"/>
    <property type="match status" value="1"/>
</dbReference>
<dbReference type="Pfam" id="PF17645">
    <property type="entry name" value="Amdase"/>
    <property type="match status" value="1"/>
</dbReference>
<name>A0ABT7F2C8_9RHOB</name>
<dbReference type="InterPro" id="IPR053714">
    <property type="entry name" value="Iso_Racemase_Enz_sf"/>
</dbReference>
<comment type="caution">
    <text evidence="1">The sequence shown here is derived from an EMBL/GenBank/DDBJ whole genome shotgun (WGS) entry which is preliminary data.</text>
</comment>
<accession>A0ABT7F2C8</accession>
<reference evidence="1 2" key="1">
    <citation type="submission" date="2023-05" db="EMBL/GenBank/DDBJ databases">
        <title>Pseudodonghicola sp. nov.</title>
        <authorList>
            <person name="Huang J."/>
        </authorList>
    </citation>
    <scope>NUCLEOTIDE SEQUENCE [LARGE SCALE GENOMIC DNA]</scope>
    <source>
        <strain evidence="1 2">IC7</strain>
    </source>
</reference>
<dbReference type="Proteomes" id="UP001243757">
    <property type="component" value="Unassembled WGS sequence"/>
</dbReference>